<dbReference type="AlphaFoldDB" id="A0A136A0T1"/>
<dbReference type="EMBL" id="LSNE01000005">
    <property type="protein sequence ID" value="KXI28821.1"/>
    <property type="molecule type" value="Genomic_DNA"/>
</dbReference>
<organism evidence="1 2">
    <name type="scientific">Paraglaciecola hydrolytica</name>
    <dbReference type="NCBI Taxonomy" id="1799789"/>
    <lineage>
        <taxon>Bacteria</taxon>
        <taxon>Pseudomonadati</taxon>
        <taxon>Pseudomonadota</taxon>
        <taxon>Gammaproteobacteria</taxon>
        <taxon>Alteromonadales</taxon>
        <taxon>Alteromonadaceae</taxon>
        <taxon>Paraglaciecola</taxon>
    </lineage>
</organism>
<keyword evidence="2" id="KW-1185">Reference proteome</keyword>
<evidence type="ECO:0000313" key="2">
    <source>
        <dbReference type="Proteomes" id="UP000070299"/>
    </source>
</evidence>
<reference evidence="2" key="1">
    <citation type="submission" date="2016-02" db="EMBL/GenBank/DDBJ databases">
        <authorList>
            <person name="Schultz-Johansen M."/>
            <person name="Glaring M.A."/>
            <person name="Bech P.K."/>
            <person name="Stougaard P."/>
        </authorList>
    </citation>
    <scope>NUCLEOTIDE SEQUENCE [LARGE SCALE GENOMIC DNA]</scope>
    <source>
        <strain evidence="2">S66</strain>
    </source>
</reference>
<sequence>MNNAKLDQAEQDLLDEFESGNFTTTLTEKRKSEIQTSAEDTFKKDKRINIRLSGHDLSAIQRRALEEGIPYQTLVASVLHKYVSGTLQDITANKLNKRTR</sequence>
<dbReference type="RefSeq" id="WP_068375600.1">
    <property type="nucleotide sequence ID" value="NZ_LSNE01000005.1"/>
</dbReference>
<proteinExistence type="predicted"/>
<accession>A0A136A0T1</accession>
<evidence type="ECO:0000313" key="1">
    <source>
        <dbReference type="EMBL" id="KXI28821.1"/>
    </source>
</evidence>
<dbReference type="Proteomes" id="UP000070299">
    <property type="component" value="Unassembled WGS sequence"/>
</dbReference>
<dbReference type="OrthoDB" id="595481at2"/>
<comment type="caution">
    <text evidence="1">The sequence shown here is derived from an EMBL/GenBank/DDBJ whole genome shotgun (WGS) entry which is preliminary data.</text>
</comment>
<gene>
    <name evidence="1" type="ORF">AX660_11505</name>
</gene>
<dbReference type="STRING" id="1799789.AX660_11505"/>
<protein>
    <recommendedName>
        <fullName evidence="3">Antitoxin</fullName>
    </recommendedName>
</protein>
<name>A0A136A0T1_9ALTE</name>
<evidence type="ECO:0008006" key="3">
    <source>
        <dbReference type="Google" id="ProtNLM"/>
    </source>
</evidence>